<dbReference type="Proteomes" id="UP001154078">
    <property type="component" value="Chromosome 2"/>
</dbReference>
<name>A0A9P0FG36_BRAAE</name>
<keyword evidence="1" id="KW-0175">Coiled coil</keyword>
<dbReference type="PANTHER" id="PTHR48190">
    <property type="entry name" value="PROGRAMMED CELL DEATH PROTEIN 7"/>
    <property type="match status" value="1"/>
</dbReference>
<keyword evidence="3" id="KW-1185">Reference proteome</keyword>
<sequence>MNFLKYQDFISAPPTNQAIAPQSTNTNPQFAPDFRYSLDPRCLSINSELQTIYGSTNDELWIDSWLHQNNLTRAVLQKPQNKTAQVSLHQAKETLQHTLALLEKLEKFEGNLHSEIETMGNDEWLIKIKQIEEMKKDYVSLVTTLNNPKTISNLKKLIEKRKKKRLNLKHKKQRNRLTEKVKLEQRQRMHKEIDLWLNSMREEANRIKEEENIKRDADCVLGEVTKKKSDARKQLSLITSLVKLRSVRESMAIQRGEKILLEDKQAFNITTEKLIKMWEDSIKSYTKEEQGLRLMLEKTATEDNKQANLKKERELVNEWQHVLFGNNVKPTDNPTFWALTASERNMETFIAVRKSWDTFLVAESSSSGSKIPIGWVVPSKDFNPEWTKYKCIVNT</sequence>
<dbReference type="InterPro" id="IPR031974">
    <property type="entry name" value="PDCD7"/>
</dbReference>
<dbReference type="AlphaFoldDB" id="A0A9P0FG36"/>
<evidence type="ECO:0008006" key="4">
    <source>
        <dbReference type="Google" id="ProtNLM"/>
    </source>
</evidence>
<organism evidence="2 3">
    <name type="scientific">Brassicogethes aeneus</name>
    <name type="common">Rape pollen beetle</name>
    <name type="synonym">Meligethes aeneus</name>
    <dbReference type="NCBI Taxonomy" id="1431903"/>
    <lineage>
        <taxon>Eukaryota</taxon>
        <taxon>Metazoa</taxon>
        <taxon>Ecdysozoa</taxon>
        <taxon>Arthropoda</taxon>
        <taxon>Hexapoda</taxon>
        <taxon>Insecta</taxon>
        <taxon>Pterygota</taxon>
        <taxon>Neoptera</taxon>
        <taxon>Endopterygota</taxon>
        <taxon>Coleoptera</taxon>
        <taxon>Polyphaga</taxon>
        <taxon>Cucujiformia</taxon>
        <taxon>Nitidulidae</taxon>
        <taxon>Meligethinae</taxon>
        <taxon>Brassicogethes</taxon>
    </lineage>
</organism>
<dbReference type="GO" id="GO:0005689">
    <property type="term" value="C:U12-type spliceosomal complex"/>
    <property type="evidence" value="ECO:0007669"/>
    <property type="project" value="TreeGrafter"/>
</dbReference>
<gene>
    <name evidence="2" type="ORF">MELIAE_LOCUS4321</name>
</gene>
<evidence type="ECO:0000313" key="3">
    <source>
        <dbReference type="Proteomes" id="UP001154078"/>
    </source>
</evidence>
<dbReference type="EMBL" id="OV121133">
    <property type="protein sequence ID" value="CAH0551791.1"/>
    <property type="molecule type" value="Genomic_DNA"/>
</dbReference>
<evidence type="ECO:0000313" key="2">
    <source>
        <dbReference type="EMBL" id="CAH0551791.1"/>
    </source>
</evidence>
<dbReference type="InterPro" id="IPR052831">
    <property type="entry name" value="Apoptosis_promoter"/>
</dbReference>
<proteinExistence type="predicted"/>
<reference evidence="2" key="1">
    <citation type="submission" date="2021-12" db="EMBL/GenBank/DDBJ databases">
        <authorList>
            <person name="King R."/>
        </authorList>
    </citation>
    <scope>NUCLEOTIDE SEQUENCE</scope>
</reference>
<dbReference type="OrthoDB" id="2289628at2759"/>
<protein>
    <recommendedName>
        <fullName evidence="4">Programmed cell death protein 7</fullName>
    </recommendedName>
</protein>
<feature type="coiled-coil region" evidence="1">
    <location>
        <begin position="154"/>
        <end position="187"/>
    </location>
</feature>
<accession>A0A9P0FG36</accession>
<evidence type="ECO:0000256" key="1">
    <source>
        <dbReference type="SAM" id="Coils"/>
    </source>
</evidence>
<dbReference type="PANTHER" id="PTHR48190:SF2">
    <property type="entry name" value="PROGRAMMED CELL DEATH PROTEIN 7"/>
    <property type="match status" value="1"/>
</dbReference>
<dbReference type="Pfam" id="PF16021">
    <property type="entry name" value="PDCD7"/>
    <property type="match status" value="1"/>
</dbReference>